<dbReference type="AlphaFoldDB" id="A0AAV7QDZ9"/>
<dbReference type="EMBL" id="JANPWB010000010">
    <property type="protein sequence ID" value="KAJ1138584.1"/>
    <property type="molecule type" value="Genomic_DNA"/>
</dbReference>
<sequence length="82" mass="8975">MPAEDESVDEGAGQRYASAHAGKSWVEFSALPLHRCPLCMSRSKRGEDRAPPRCDPIRVAEWGAAPRLTNRPGRPVSHQGIP</sequence>
<dbReference type="Proteomes" id="UP001066276">
    <property type="component" value="Chromosome 6"/>
</dbReference>
<keyword evidence="2" id="KW-1185">Reference proteome</keyword>
<gene>
    <name evidence="1" type="ORF">NDU88_004965</name>
</gene>
<proteinExistence type="predicted"/>
<comment type="caution">
    <text evidence="1">The sequence shown here is derived from an EMBL/GenBank/DDBJ whole genome shotgun (WGS) entry which is preliminary data.</text>
</comment>
<protein>
    <submittedName>
        <fullName evidence="1">Uncharacterized protein</fullName>
    </submittedName>
</protein>
<reference evidence="1" key="1">
    <citation type="journal article" date="2022" name="bioRxiv">
        <title>Sequencing and chromosome-scale assembly of the giantPleurodeles waltlgenome.</title>
        <authorList>
            <person name="Brown T."/>
            <person name="Elewa A."/>
            <person name="Iarovenko S."/>
            <person name="Subramanian E."/>
            <person name="Araus A.J."/>
            <person name="Petzold A."/>
            <person name="Susuki M."/>
            <person name="Suzuki K.-i.T."/>
            <person name="Hayashi T."/>
            <person name="Toyoda A."/>
            <person name="Oliveira C."/>
            <person name="Osipova E."/>
            <person name="Leigh N.D."/>
            <person name="Simon A."/>
            <person name="Yun M.H."/>
        </authorList>
    </citation>
    <scope>NUCLEOTIDE SEQUENCE</scope>
    <source>
        <strain evidence="1">20211129_DDA</strain>
        <tissue evidence="1">Liver</tissue>
    </source>
</reference>
<organism evidence="1 2">
    <name type="scientific">Pleurodeles waltl</name>
    <name type="common">Iberian ribbed newt</name>
    <dbReference type="NCBI Taxonomy" id="8319"/>
    <lineage>
        <taxon>Eukaryota</taxon>
        <taxon>Metazoa</taxon>
        <taxon>Chordata</taxon>
        <taxon>Craniata</taxon>
        <taxon>Vertebrata</taxon>
        <taxon>Euteleostomi</taxon>
        <taxon>Amphibia</taxon>
        <taxon>Batrachia</taxon>
        <taxon>Caudata</taxon>
        <taxon>Salamandroidea</taxon>
        <taxon>Salamandridae</taxon>
        <taxon>Pleurodelinae</taxon>
        <taxon>Pleurodeles</taxon>
    </lineage>
</organism>
<evidence type="ECO:0000313" key="2">
    <source>
        <dbReference type="Proteomes" id="UP001066276"/>
    </source>
</evidence>
<name>A0AAV7QDZ9_PLEWA</name>
<evidence type="ECO:0000313" key="1">
    <source>
        <dbReference type="EMBL" id="KAJ1138584.1"/>
    </source>
</evidence>
<accession>A0AAV7QDZ9</accession>